<evidence type="ECO:0000313" key="2">
    <source>
        <dbReference type="Proteomes" id="UP000041595"/>
    </source>
</evidence>
<accession>A0A0T9USU8</accession>
<organism evidence="1 2">
    <name type="scientific">Yersinia aldovae</name>
    <dbReference type="NCBI Taxonomy" id="29483"/>
    <lineage>
        <taxon>Bacteria</taxon>
        <taxon>Pseudomonadati</taxon>
        <taxon>Pseudomonadota</taxon>
        <taxon>Gammaproteobacteria</taxon>
        <taxon>Enterobacterales</taxon>
        <taxon>Yersiniaceae</taxon>
        <taxon>Yersinia</taxon>
    </lineage>
</organism>
<sequence length="116" mass="13504">MTNKEILDEFGCAVMHMVRDRSIDRFDKIQSGTLKSQRALELHNLLSTFDDKQKDVIKDLITECIDNTIFNFLFMFEEDEDKKILMSDVNVIEVSDGLSGELFTEDGWISRYSNKK</sequence>
<reference evidence="1 2" key="1">
    <citation type="submission" date="2015-03" db="EMBL/GenBank/DDBJ databases">
        <authorList>
            <person name="Murphy D."/>
        </authorList>
    </citation>
    <scope>NUCLEOTIDE SEQUENCE [LARGE SCALE GENOMIC DNA]</scope>
    <source>
        <strain evidence="1 2">IP06005</strain>
    </source>
</reference>
<name>A0A0T9USU8_YERAL</name>
<dbReference type="STRING" id="1453495.AT01_1863"/>
<dbReference type="EMBL" id="CQEJ01000028">
    <property type="protein sequence ID" value="CNL67893.1"/>
    <property type="molecule type" value="Genomic_DNA"/>
</dbReference>
<dbReference type="RefSeq" id="WP_004705635.1">
    <property type="nucleotide sequence ID" value="NZ_CABHPY010000171.1"/>
</dbReference>
<dbReference type="eggNOG" id="ENOG503325I">
    <property type="taxonomic scope" value="Bacteria"/>
</dbReference>
<protein>
    <submittedName>
        <fullName evidence="1">Uncharacterized protein</fullName>
    </submittedName>
</protein>
<dbReference type="Proteomes" id="UP000041595">
    <property type="component" value="Unassembled WGS sequence"/>
</dbReference>
<proteinExistence type="predicted"/>
<dbReference type="AlphaFoldDB" id="A0A0T9USU8"/>
<evidence type="ECO:0000313" key="1">
    <source>
        <dbReference type="EMBL" id="CNL67893.1"/>
    </source>
</evidence>
<gene>
    <name evidence="1" type="ORF">ERS137965_03681</name>
</gene>